<evidence type="ECO:0000259" key="13">
    <source>
        <dbReference type="PROSITE" id="PS50113"/>
    </source>
</evidence>
<evidence type="ECO:0000256" key="1">
    <source>
        <dbReference type="ARBA" id="ARBA00000085"/>
    </source>
</evidence>
<dbReference type="SUPFAM" id="SSF54631">
    <property type="entry name" value="CBS-domain pair"/>
    <property type="match status" value="1"/>
</dbReference>
<keyword evidence="5" id="KW-0418">Kinase</keyword>
<evidence type="ECO:0000256" key="8">
    <source>
        <dbReference type="PROSITE-ProRule" id="PRU00703"/>
    </source>
</evidence>
<dbReference type="PROSITE" id="PS50112">
    <property type="entry name" value="PAS"/>
    <property type="match status" value="2"/>
</dbReference>
<dbReference type="Proteomes" id="UP000738376">
    <property type="component" value="Unassembled WGS sequence"/>
</dbReference>
<keyword evidence="8" id="KW-0129">CBS domain</keyword>
<dbReference type="PANTHER" id="PTHR43047:SF63">
    <property type="entry name" value="HISTIDINE KINASE"/>
    <property type="match status" value="1"/>
</dbReference>
<keyword evidence="6" id="KW-0902">Two-component regulatory system</keyword>
<feature type="domain" description="CBS" evidence="14">
    <location>
        <begin position="86"/>
        <end position="146"/>
    </location>
</feature>
<evidence type="ECO:0000256" key="7">
    <source>
        <dbReference type="PROSITE-ProRule" id="PRU00169"/>
    </source>
</evidence>
<reference evidence="15 16" key="1">
    <citation type="submission" date="2020-03" db="EMBL/GenBank/DDBJ databases">
        <title>Draft Genome Sequence of 2-Methylisoborneol Producing Pseudanabaena yagii Strain GIHE-NHR1 Isolated from North Han River in South Korea.</title>
        <authorList>
            <person name="Jeong J."/>
        </authorList>
    </citation>
    <scope>NUCLEOTIDE SEQUENCE [LARGE SCALE GENOMIC DNA]</scope>
    <source>
        <strain evidence="15 16">GIHE-NHR1</strain>
    </source>
</reference>
<accession>A0ABX1LWD1</accession>
<sequence>MTSLPNLNLQASEKIQSLIIRNPLTIALDTSVGKAIAMMAEHNSSYIIVVDEANQSQAVGIFTERDVVSVGAQRVDLELLTMQSVISHSVISIQEESIATITSINTIVAIFQKHQIRHLPVLEGDRLVGLLIQDSLIELLTQQITRLTLIGERAQLALKGSNDAIWDWDLERNTKFFSPRWKQMRGFSEQEIGNSPDECIRRIHPDDYHRFMKSLDDHVIGETEFFEIEYRSQCKDGSYLWVLDRGQTVKDQTGKASRFIGFETDISDRKRAEEKLQKSEQRYRAIMDNASDAICLADPQGNLIEANHKAEILLGYTREELSKLHVSQIHPPDALQAVREHFQTVVQGVAAPMLESVVLRKDSSLVPVEVTGSRIELDGTYIAQGILRDISKRKRIEAALFDSEKRYQALFNHKSDAVFINGFTETGKPSNFIEVNQTACESLGYSREELLRMDPSDIMPKDFFCKKDIIETLHTQKYASQEVLHQTKDGKIFPVELNLVELEDSQGKTLVITSARNISDRKEYENKLELTNAELIRATRLKDEFLANMSHELRTPLNAILGLSEGLQEEIFGSINERQSQAIATIEKSGQHLLELISDILDLSKIEAGKLELEIARVNILQLCQSSLNFVKNQAFKKQIQLRANLSQDIGEMVLDERRIRQVLINLLSNAVKFTPTGGKVTLDVHYEPLDSNLAEHISLTLSPIQPRPNSVLESCPLEDRFYLCISVTDTGIGIEPLDQVKLFKPFVQIDSSLNRKYEGTGLGLALVKQIVEMHGGDINLRSQVGEGSCFTVRLPYVCIAPDSHATQSPKDENSQTDTLSLQQSNTQSNSNENSIPVLLSTTSPTILIAEDNEANTLSVTSYLEEKGYHCVIAQNGQEAITFAKIHQPQLILMDIQMPEMDGITATKQIRNEPSLVDIPIIALTALAMSGDRERCLEAGANDYLTKPVHLQYLAKVIEDMLAKNEKSK</sequence>
<dbReference type="EC" id="2.7.13.3" evidence="2"/>
<evidence type="ECO:0000313" key="15">
    <source>
        <dbReference type="EMBL" id="NMF60469.1"/>
    </source>
</evidence>
<dbReference type="CDD" id="cd00082">
    <property type="entry name" value="HisKA"/>
    <property type="match status" value="1"/>
</dbReference>
<evidence type="ECO:0000256" key="5">
    <source>
        <dbReference type="ARBA" id="ARBA00022777"/>
    </source>
</evidence>
<dbReference type="InterPro" id="IPR036890">
    <property type="entry name" value="HATPase_C_sf"/>
</dbReference>
<dbReference type="SMART" id="SM00091">
    <property type="entry name" value="PAS"/>
    <property type="match status" value="3"/>
</dbReference>
<dbReference type="SMART" id="SM00116">
    <property type="entry name" value="CBS"/>
    <property type="match status" value="2"/>
</dbReference>
<organism evidence="15 16">
    <name type="scientific">Pseudanabaena yagii GIHE-NHR1</name>
    <dbReference type="NCBI Taxonomy" id="2722753"/>
    <lineage>
        <taxon>Bacteria</taxon>
        <taxon>Bacillati</taxon>
        <taxon>Cyanobacteriota</taxon>
        <taxon>Cyanophyceae</taxon>
        <taxon>Pseudanabaenales</taxon>
        <taxon>Pseudanabaenaceae</taxon>
        <taxon>Pseudanabaena</taxon>
        <taxon>Pseudanabaena yagii</taxon>
    </lineage>
</organism>
<dbReference type="PRINTS" id="PR00344">
    <property type="entry name" value="BCTRLSENSOR"/>
</dbReference>
<dbReference type="PROSITE" id="PS51371">
    <property type="entry name" value="CBS"/>
    <property type="match status" value="2"/>
</dbReference>
<dbReference type="NCBIfam" id="TIGR00229">
    <property type="entry name" value="sensory_box"/>
    <property type="match status" value="3"/>
</dbReference>
<dbReference type="InterPro" id="IPR004358">
    <property type="entry name" value="Sig_transdc_His_kin-like_C"/>
</dbReference>
<comment type="caution">
    <text evidence="15">The sequence shown here is derived from an EMBL/GenBank/DDBJ whole genome shotgun (WGS) entry which is preliminary data.</text>
</comment>
<evidence type="ECO:0000259" key="10">
    <source>
        <dbReference type="PROSITE" id="PS50109"/>
    </source>
</evidence>
<dbReference type="Pfam" id="PF13426">
    <property type="entry name" value="PAS_9"/>
    <property type="match status" value="2"/>
</dbReference>
<proteinExistence type="predicted"/>
<dbReference type="PROSITE" id="PS50110">
    <property type="entry name" value="RESPONSE_REGULATORY"/>
    <property type="match status" value="1"/>
</dbReference>
<dbReference type="PANTHER" id="PTHR43047">
    <property type="entry name" value="TWO-COMPONENT HISTIDINE PROTEIN KINASE"/>
    <property type="match status" value="1"/>
</dbReference>
<dbReference type="InterPro" id="IPR011006">
    <property type="entry name" value="CheY-like_superfamily"/>
</dbReference>
<feature type="domain" description="PAC" evidence="13">
    <location>
        <begin position="479"/>
        <end position="530"/>
    </location>
</feature>
<evidence type="ECO:0000259" key="14">
    <source>
        <dbReference type="PROSITE" id="PS51371"/>
    </source>
</evidence>
<dbReference type="PROSITE" id="PS50109">
    <property type="entry name" value="HIS_KIN"/>
    <property type="match status" value="1"/>
</dbReference>
<dbReference type="Pfam" id="PF00512">
    <property type="entry name" value="HisKA"/>
    <property type="match status" value="1"/>
</dbReference>
<evidence type="ECO:0000259" key="11">
    <source>
        <dbReference type="PROSITE" id="PS50110"/>
    </source>
</evidence>
<dbReference type="SUPFAM" id="SSF55785">
    <property type="entry name" value="PYP-like sensor domain (PAS domain)"/>
    <property type="match status" value="3"/>
</dbReference>
<dbReference type="CDD" id="cd00130">
    <property type="entry name" value="PAS"/>
    <property type="match status" value="3"/>
</dbReference>
<feature type="modified residue" description="4-aspartylphosphate" evidence="7">
    <location>
        <position position="895"/>
    </location>
</feature>
<dbReference type="InterPro" id="IPR013655">
    <property type="entry name" value="PAS_fold_3"/>
</dbReference>
<dbReference type="Gene3D" id="3.30.450.20">
    <property type="entry name" value="PAS domain"/>
    <property type="match status" value="3"/>
</dbReference>
<dbReference type="InterPro" id="IPR036097">
    <property type="entry name" value="HisK_dim/P_sf"/>
</dbReference>
<dbReference type="InterPro" id="IPR000700">
    <property type="entry name" value="PAS-assoc_C"/>
</dbReference>
<dbReference type="InterPro" id="IPR000014">
    <property type="entry name" value="PAS"/>
</dbReference>
<evidence type="ECO:0000256" key="6">
    <source>
        <dbReference type="ARBA" id="ARBA00023012"/>
    </source>
</evidence>
<evidence type="ECO:0000313" key="16">
    <source>
        <dbReference type="Proteomes" id="UP000738376"/>
    </source>
</evidence>
<feature type="domain" description="PAC" evidence="13">
    <location>
        <begin position="226"/>
        <end position="278"/>
    </location>
</feature>
<dbReference type="CDD" id="cd16922">
    <property type="entry name" value="HATPase_EvgS-ArcB-TorS-like"/>
    <property type="match status" value="1"/>
</dbReference>
<dbReference type="InterPro" id="IPR005467">
    <property type="entry name" value="His_kinase_dom"/>
</dbReference>
<dbReference type="SMART" id="SM00388">
    <property type="entry name" value="HisKA"/>
    <property type="match status" value="1"/>
</dbReference>
<dbReference type="InterPro" id="IPR003661">
    <property type="entry name" value="HisK_dim/P_dom"/>
</dbReference>
<dbReference type="Pfam" id="PF02518">
    <property type="entry name" value="HATPase_c"/>
    <property type="match status" value="1"/>
</dbReference>
<evidence type="ECO:0000256" key="3">
    <source>
        <dbReference type="ARBA" id="ARBA00022553"/>
    </source>
</evidence>
<dbReference type="Gene3D" id="1.10.287.130">
    <property type="match status" value="1"/>
</dbReference>
<keyword evidence="4" id="KW-0808">Transferase</keyword>
<dbReference type="InterPro" id="IPR046342">
    <property type="entry name" value="CBS_dom_sf"/>
</dbReference>
<protein>
    <recommendedName>
        <fullName evidence="2">histidine kinase</fullName>
        <ecNumber evidence="2">2.7.13.3</ecNumber>
    </recommendedName>
</protein>
<dbReference type="RefSeq" id="WP_169365419.1">
    <property type="nucleotide sequence ID" value="NZ_JAAVJL010000003.1"/>
</dbReference>
<dbReference type="Gene3D" id="3.40.50.2300">
    <property type="match status" value="1"/>
</dbReference>
<evidence type="ECO:0000256" key="2">
    <source>
        <dbReference type="ARBA" id="ARBA00012438"/>
    </source>
</evidence>
<dbReference type="Pfam" id="PF00571">
    <property type="entry name" value="CBS"/>
    <property type="match status" value="2"/>
</dbReference>
<feature type="domain" description="Histidine kinase" evidence="10">
    <location>
        <begin position="548"/>
        <end position="799"/>
    </location>
</feature>
<keyword evidence="3 7" id="KW-0597">Phosphoprotein</keyword>
<feature type="compositionally biased region" description="Low complexity" evidence="9">
    <location>
        <begin position="816"/>
        <end position="835"/>
    </location>
</feature>
<dbReference type="SUPFAM" id="SSF52172">
    <property type="entry name" value="CheY-like"/>
    <property type="match status" value="1"/>
</dbReference>
<dbReference type="Gene3D" id="3.10.580.10">
    <property type="entry name" value="CBS-domain"/>
    <property type="match status" value="1"/>
</dbReference>
<keyword evidence="16" id="KW-1185">Reference proteome</keyword>
<feature type="domain" description="PAS" evidence="12">
    <location>
        <begin position="150"/>
        <end position="222"/>
    </location>
</feature>
<evidence type="ECO:0000259" key="12">
    <source>
        <dbReference type="PROSITE" id="PS50112"/>
    </source>
</evidence>
<dbReference type="EMBL" id="JAAVJL010000003">
    <property type="protein sequence ID" value="NMF60469.1"/>
    <property type="molecule type" value="Genomic_DNA"/>
</dbReference>
<feature type="domain" description="Response regulatory" evidence="11">
    <location>
        <begin position="846"/>
        <end position="962"/>
    </location>
</feature>
<dbReference type="SMART" id="SM00448">
    <property type="entry name" value="REC"/>
    <property type="match status" value="1"/>
</dbReference>
<dbReference type="SMART" id="SM00086">
    <property type="entry name" value="PAC"/>
    <property type="match status" value="3"/>
</dbReference>
<comment type="catalytic activity">
    <reaction evidence="1">
        <text>ATP + protein L-histidine = ADP + protein N-phospho-L-histidine.</text>
        <dbReference type="EC" id="2.7.13.3"/>
    </reaction>
</comment>
<dbReference type="InterPro" id="IPR035965">
    <property type="entry name" value="PAS-like_dom_sf"/>
</dbReference>
<feature type="domain" description="PAS" evidence="12">
    <location>
        <begin position="279"/>
        <end position="349"/>
    </location>
</feature>
<dbReference type="InterPro" id="IPR001789">
    <property type="entry name" value="Sig_transdc_resp-reg_receiver"/>
</dbReference>
<gene>
    <name evidence="15" type="ORF">HC246_21160</name>
</gene>
<feature type="region of interest" description="Disordered" evidence="9">
    <location>
        <begin position="806"/>
        <end position="836"/>
    </location>
</feature>
<dbReference type="Pfam" id="PF00072">
    <property type="entry name" value="Response_reg"/>
    <property type="match status" value="1"/>
</dbReference>
<dbReference type="Pfam" id="PF08447">
    <property type="entry name" value="PAS_3"/>
    <property type="match status" value="1"/>
</dbReference>
<dbReference type="InterPro" id="IPR000644">
    <property type="entry name" value="CBS_dom"/>
</dbReference>
<dbReference type="SUPFAM" id="SSF55874">
    <property type="entry name" value="ATPase domain of HSP90 chaperone/DNA topoisomerase II/histidine kinase"/>
    <property type="match status" value="1"/>
</dbReference>
<evidence type="ECO:0000256" key="4">
    <source>
        <dbReference type="ARBA" id="ARBA00022679"/>
    </source>
</evidence>
<dbReference type="PROSITE" id="PS50113">
    <property type="entry name" value="PAC"/>
    <property type="match status" value="2"/>
</dbReference>
<dbReference type="Gene3D" id="3.30.565.10">
    <property type="entry name" value="Histidine kinase-like ATPase, C-terminal domain"/>
    <property type="match status" value="1"/>
</dbReference>
<name>A0ABX1LWD1_9CYAN</name>
<dbReference type="SMART" id="SM00387">
    <property type="entry name" value="HATPase_c"/>
    <property type="match status" value="1"/>
</dbReference>
<evidence type="ECO:0000256" key="9">
    <source>
        <dbReference type="SAM" id="MobiDB-lite"/>
    </source>
</evidence>
<dbReference type="InterPro" id="IPR003594">
    <property type="entry name" value="HATPase_dom"/>
</dbReference>
<dbReference type="InterPro" id="IPR001610">
    <property type="entry name" value="PAC"/>
</dbReference>
<feature type="domain" description="CBS" evidence="14">
    <location>
        <begin position="19"/>
        <end position="77"/>
    </location>
</feature>
<dbReference type="SUPFAM" id="SSF47384">
    <property type="entry name" value="Homodimeric domain of signal transducing histidine kinase"/>
    <property type="match status" value="1"/>
</dbReference>